<dbReference type="RefSeq" id="WP_184017623.1">
    <property type="nucleotide sequence ID" value="NZ_JACHFD010000006.1"/>
</dbReference>
<dbReference type="InterPro" id="IPR011990">
    <property type="entry name" value="TPR-like_helical_dom_sf"/>
</dbReference>
<evidence type="ECO:0000256" key="1">
    <source>
        <dbReference type="ARBA" id="ARBA00022737"/>
    </source>
</evidence>
<dbReference type="PANTHER" id="PTHR44227">
    <property type="match status" value="1"/>
</dbReference>
<feature type="region of interest" description="Disordered" evidence="3">
    <location>
        <begin position="610"/>
        <end position="648"/>
    </location>
</feature>
<dbReference type="Gene3D" id="1.25.40.10">
    <property type="entry name" value="Tetratricopeptide repeat domain"/>
    <property type="match status" value="1"/>
</dbReference>
<feature type="transmembrane region" description="Helical" evidence="4">
    <location>
        <begin position="404"/>
        <end position="427"/>
    </location>
</feature>
<dbReference type="Proteomes" id="UP000557717">
    <property type="component" value="Unassembled WGS sequence"/>
</dbReference>
<feature type="transmembrane region" description="Helical" evidence="4">
    <location>
        <begin position="322"/>
        <end position="338"/>
    </location>
</feature>
<feature type="transmembrane region" description="Helical" evidence="4">
    <location>
        <begin position="115"/>
        <end position="136"/>
    </location>
</feature>
<feature type="transmembrane region" description="Helical" evidence="4">
    <location>
        <begin position="345"/>
        <end position="364"/>
    </location>
</feature>
<sequence>MNPNFPLSRDPGKCSPDKPDVIRILTLFECKCTGIVLALAFAISFQLLMVCYSPSLRGPFLFDDIEAIPGNADFRMSFNPTVFFRDHESSLQFDRRPVTGMISWIDFQVSGLHPFGYRMTNLVLHFTTGCVGFLLLSKLAKRFNCACPKLLALCSAILWMLHPLPTNAVSFIYQRAEVIMSLFLMVGLLCLLIAEERSSRRWLGLAGACGILSALSKESGVVFIAIAPIFESFVHFPTWRSLGKQRGWYYLILGAIFVAIIGWIFTGIRTKELGESGVFWETPLGYLRFQCSAIFKYLRLIFWPSSLNFFSLPLGWGEAKRWLPALIFLMLIGAMVLLGGRRRRWLWLAAIVFLGVLAPTSSLLPLTLEPYAEFRMYLPSLVIVGVMVALLGSLLVRALSSCSFVLNAVSCALIYMSLLGVLSAATWSRNHVYSSPVLLWEDVVLQEPMNGKALANLGIAHLQVGNNDKAEWCAKSLIGLGERGGAPDVKFAGERLLALIELDQGKVEDAIGILEIAANLTPDIPGPQIEYALALTRLGRHSEAQRIVDERLPGNARVDPSVQLLIAEIAMRRGEVGLGHRVLDRLESELPGNQRVHTIRELANQSVVADEAGRSTIEGTAKPQDPEEVEWPPMAPYSSNAGLSTPER</sequence>
<keyword evidence="6" id="KW-1185">Reference proteome</keyword>
<dbReference type="SUPFAM" id="SSF48452">
    <property type="entry name" value="TPR-like"/>
    <property type="match status" value="1"/>
</dbReference>
<reference evidence="5 6" key="1">
    <citation type="submission" date="2020-08" db="EMBL/GenBank/DDBJ databases">
        <title>Genomic Encyclopedia of Type Strains, Phase IV (KMG-IV): sequencing the most valuable type-strain genomes for metagenomic binning, comparative biology and taxonomic classification.</title>
        <authorList>
            <person name="Goeker M."/>
        </authorList>
    </citation>
    <scope>NUCLEOTIDE SEQUENCE [LARGE SCALE GENOMIC DNA]</scope>
    <source>
        <strain evidence="5 6">YC6886</strain>
    </source>
</reference>
<proteinExistence type="predicted"/>
<evidence type="ECO:0000313" key="6">
    <source>
        <dbReference type="Proteomes" id="UP000557717"/>
    </source>
</evidence>
<keyword evidence="4" id="KW-0472">Membrane</keyword>
<evidence type="ECO:0000313" key="5">
    <source>
        <dbReference type="EMBL" id="MBB5351454.1"/>
    </source>
</evidence>
<keyword evidence="2" id="KW-0802">TPR repeat</keyword>
<keyword evidence="4" id="KW-1133">Transmembrane helix</keyword>
<feature type="transmembrane region" description="Helical" evidence="4">
    <location>
        <begin position="376"/>
        <end position="397"/>
    </location>
</feature>
<name>A0A840V783_9BACT</name>
<dbReference type="InterPro" id="IPR052346">
    <property type="entry name" value="O-mannosyl-transferase_TMTC"/>
</dbReference>
<feature type="transmembrane region" description="Helical" evidence="4">
    <location>
        <begin position="32"/>
        <end position="55"/>
    </location>
</feature>
<protein>
    <submittedName>
        <fullName evidence="5">Tetratricopeptide (TPR) repeat protein</fullName>
    </submittedName>
</protein>
<feature type="transmembrane region" description="Helical" evidence="4">
    <location>
        <begin position="173"/>
        <end position="193"/>
    </location>
</feature>
<gene>
    <name evidence="5" type="ORF">HNR46_001690</name>
</gene>
<comment type="caution">
    <text evidence="5">The sequence shown here is derived from an EMBL/GenBank/DDBJ whole genome shotgun (WGS) entry which is preliminary data.</text>
</comment>
<feature type="compositionally biased region" description="Polar residues" evidence="3">
    <location>
        <begin position="637"/>
        <end position="648"/>
    </location>
</feature>
<accession>A0A840V783</accession>
<feature type="transmembrane region" description="Helical" evidence="4">
    <location>
        <begin position="247"/>
        <end position="266"/>
    </location>
</feature>
<keyword evidence="4" id="KW-0812">Transmembrane</keyword>
<keyword evidence="1" id="KW-0677">Repeat</keyword>
<dbReference type="AlphaFoldDB" id="A0A840V783"/>
<evidence type="ECO:0000256" key="3">
    <source>
        <dbReference type="SAM" id="MobiDB-lite"/>
    </source>
</evidence>
<dbReference type="PANTHER" id="PTHR44227:SF3">
    <property type="entry name" value="PROTEIN O-MANNOSYL-TRANSFERASE TMTC4"/>
    <property type="match status" value="1"/>
</dbReference>
<organism evidence="5 6">
    <name type="scientific">Haloferula luteola</name>
    <dbReference type="NCBI Taxonomy" id="595692"/>
    <lineage>
        <taxon>Bacteria</taxon>
        <taxon>Pseudomonadati</taxon>
        <taxon>Verrucomicrobiota</taxon>
        <taxon>Verrucomicrobiia</taxon>
        <taxon>Verrucomicrobiales</taxon>
        <taxon>Verrucomicrobiaceae</taxon>
        <taxon>Haloferula</taxon>
    </lineage>
</organism>
<evidence type="ECO:0000256" key="4">
    <source>
        <dbReference type="SAM" id="Phobius"/>
    </source>
</evidence>
<feature type="transmembrane region" description="Helical" evidence="4">
    <location>
        <begin position="143"/>
        <end position="161"/>
    </location>
</feature>
<evidence type="ECO:0000256" key="2">
    <source>
        <dbReference type="ARBA" id="ARBA00022803"/>
    </source>
</evidence>
<dbReference type="EMBL" id="JACHFD010000006">
    <property type="protein sequence ID" value="MBB5351454.1"/>
    <property type="molecule type" value="Genomic_DNA"/>
</dbReference>